<evidence type="ECO:0000256" key="15">
    <source>
        <dbReference type="ARBA" id="ARBA00023012"/>
    </source>
</evidence>
<proteinExistence type="predicted"/>
<dbReference type="InterPro" id="IPR011712">
    <property type="entry name" value="Sig_transdc_His_kin_sub3_dim/P"/>
</dbReference>
<dbReference type="Gene3D" id="3.30.565.10">
    <property type="entry name" value="Histidine kinase-like ATPase, C-terminal domain"/>
    <property type="match status" value="1"/>
</dbReference>
<feature type="coiled-coil region" evidence="19">
    <location>
        <begin position="178"/>
        <end position="212"/>
    </location>
</feature>
<dbReference type="InterPro" id="IPR005467">
    <property type="entry name" value="His_kinase_dom"/>
</dbReference>
<evidence type="ECO:0000313" key="23">
    <source>
        <dbReference type="Proteomes" id="UP001231370"/>
    </source>
</evidence>
<evidence type="ECO:0000256" key="18">
    <source>
        <dbReference type="ARBA" id="ARBA00030800"/>
    </source>
</evidence>
<evidence type="ECO:0000259" key="21">
    <source>
        <dbReference type="PROSITE" id="PS50109"/>
    </source>
</evidence>
<dbReference type="Proteomes" id="UP001231370">
    <property type="component" value="Unassembled WGS sequence"/>
</dbReference>
<evidence type="ECO:0000256" key="3">
    <source>
        <dbReference type="ARBA" id="ARBA00004496"/>
    </source>
</evidence>
<keyword evidence="10" id="KW-0479">Metal-binding</keyword>
<comment type="function">
    <text evidence="17">Member of the two-component regulatory system NreB/NreC involved in the control of dissimilatory nitrate/nitrite reduction in response to oxygen. NreB functions as a direct oxygen sensor histidine kinase which is autophosphorylated, in the absence of oxygen, probably at the conserved histidine residue, and transfers its phosphate group probably to a conserved aspartate residue of NreC. NreB/NreC activates the expression of the nitrate (narGHJI) and nitrite (nir) reductase operons, as well as the putative nitrate transporter gene narT.</text>
</comment>
<name>A0ABT7BEL8_9CYAN</name>
<keyword evidence="20" id="KW-0812">Transmembrane</keyword>
<dbReference type="RefSeq" id="WP_283760941.1">
    <property type="nucleotide sequence ID" value="NZ_JAQPOK010000012.1"/>
</dbReference>
<dbReference type="EC" id="2.7.13.3" evidence="4"/>
<evidence type="ECO:0000256" key="4">
    <source>
        <dbReference type="ARBA" id="ARBA00012438"/>
    </source>
</evidence>
<comment type="cofactor">
    <cofactor evidence="2">
        <name>[4Fe-4S] cluster</name>
        <dbReference type="ChEBI" id="CHEBI:49883"/>
    </cofactor>
</comment>
<reference evidence="22 23" key="1">
    <citation type="submission" date="2023-01" db="EMBL/GenBank/DDBJ databases">
        <title>Novel diversity within Roseofilum (Cyanobacteria; Desertifilaceae) from marine benthic mats with descriptions of four novel species.</title>
        <authorList>
            <person name="Wang Y."/>
            <person name="Berthold D.E."/>
            <person name="Hu J."/>
            <person name="Lefler F.W."/>
            <person name="Laughinghouse H.D. IV."/>
        </authorList>
    </citation>
    <scope>NUCLEOTIDE SEQUENCE [LARGE SCALE GENOMIC DNA]</scope>
    <source>
        <strain evidence="22 23">BLCC-M91</strain>
    </source>
</reference>
<dbReference type="EMBL" id="JAQPOK010000012">
    <property type="protein sequence ID" value="MDJ1177611.1"/>
    <property type="molecule type" value="Genomic_DNA"/>
</dbReference>
<organism evidence="22 23">
    <name type="scientific">Roseofilum halophilum BLCC-M91</name>
    <dbReference type="NCBI Taxonomy" id="3022259"/>
    <lineage>
        <taxon>Bacteria</taxon>
        <taxon>Bacillati</taxon>
        <taxon>Cyanobacteriota</taxon>
        <taxon>Cyanophyceae</taxon>
        <taxon>Desertifilales</taxon>
        <taxon>Desertifilaceae</taxon>
        <taxon>Roseofilum</taxon>
        <taxon>Roseofilum halophilum</taxon>
    </lineage>
</organism>
<evidence type="ECO:0000256" key="19">
    <source>
        <dbReference type="SAM" id="Coils"/>
    </source>
</evidence>
<gene>
    <name evidence="22" type="ORF">PJF56_01920</name>
</gene>
<feature type="transmembrane region" description="Helical" evidence="20">
    <location>
        <begin position="116"/>
        <end position="134"/>
    </location>
</feature>
<keyword evidence="8" id="KW-0597">Phosphoprotein</keyword>
<keyword evidence="15" id="KW-0902">Two-component regulatory system</keyword>
<keyword evidence="23" id="KW-1185">Reference proteome</keyword>
<dbReference type="SMART" id="SM00387">
    <property type="entry name" value="HATPase_c"/>
    <property type="match status" value="1"/>
</dbReference>
<keyword evidence="12 22" id="KW-0418">Kinase</keyword>
<feature type="transmembrane region" description="Helical" evidence="20">
    <location>
        <begin position="154"/>
        <end position="179"/>
    </location>
</feature>
<dbReference type="PANTHER" id="PTHR24421:SF10">
    <property type="entry name" value="NITRATE_NITRITE SENSOR PROTEIN NARQ"/>
    <property type="match status" value="1"/>
</dbReference>
<keyword evidence="9" id="KW-0808">Transferase</keyword>
<dbReference type="Pfam" id="PF07730">
    <property type="entry name" value="HisKA_3"/>
    <property type="match status" value="1"/>
</dbReference>
<keyword evidence="20" id="KW-0472">Membrane</keyword>
<dbReference type="SUPFAM" id="SSF55874">
    <property type="entry name" value="ATPase domain of HSP90 chaperone/DNA topoisomerase II/histidine kinase"/>
    <property type="match status" value="1"/>
</dbReference>
<dbReference type="GO" id="GO:0016301">
    <property type="term" value="F:kinase activity"/>
    <property type="evidence" value="ECO:0007669"/>
    <property type="project" value="UniProtKB-KW"/>
</dbReference>
<dbReference type="PROSITE" id="PS50109">
    <property type="entry name" value="HIS_KIN"/>
    <property type="match status" value="1"/>
</dbReference>
<evidence type="ECO:0000313" key="22">
    <source>
        <dbReference type="EMBL" id="MDJ1177611.1"/>
    </source>
</evidence>
<dbReference type="CDD" id="cd16917">
    <property type="entry name" value="HATPase_UhpB-NarQ-NarX-like"/>
    <property type="match status" value="1"/>
</dbReference>
<keyword evidence="7" id="KW-0963">Cytoplasm</keyword>
<comment type="catalytic activity">
    <reaction evidence="1">
        <text>ATP + protein L-histidine = ADP + protein N-phospho-L-histidine.</text>
        <dbReference type="EC" id="2.7.13.3"/>
    </reaction>
</comment>
<evidence type="ECO:0000256" key="12">
    <source>
        <dbReference type="ARBA" id="ARBA00022777"/>
    </source>
</evidence>
<feature type="transmembrane region" description="Helical" evidence="20">
    <location>
        <begin position="45"/>
        <end position="63"/>
    </location>
</feature>
<evidence type="ECO:0000256" key="5">
    <source>
        <dbReference type="ARBA" id="ARBA00017322"/>
    </source>
</evidence>
<evidence type="ECO:0000256" key="14">
    <source>
        <dbReference type="ARBA" id="ARBA00023004"/>
    </source>
</evidence>
<evidence type="ECO:0000256" key="9">
    <source>
        <dbReference type="ARBA" id="ARBA00022679"/>
    </source>
</evidence>
<keyword evidence="14" id="KW-0408">Iron</keyword>
<evidence type="ECO:0000256" key="2">
    <source>
        <dbReference type="ARBA" id="ARBA00001966"/>
    </source>
</evidence>
<keyword evidence="13" id="KW-0067">ATP-binding</keyword>
<evidence type="ECO:0000256" key="7">
    <source>
        <dbReference type="ARBA" id="ARBA00022490"/>
    </source>
</evidence>
<feature type="domain" description="Histidine kinase" evidence="21">
    <location>
        <begin position="319"/>
        <end position="416"/>
    </location>
</feature>
<evidence type="ECO:0000256" key="17">
    <source>
        <dbReference type="ARBA" id="ARBA00024827"/>
    </source>
</evidence>
<evidence type="ECO:0000256" key="10">
    <source>
        <dbReference type="ARBA" id="ARBA00022723"/>
    </source>
</evidence>
<keyword evidence="11" id="KW-0547">Nucleotide-binding</keyword>
<dbReference type="InterPro" id="IPR050482">
    <property type="entry name" value="Sensor_HK_TwoCompSys"/>
</dbReference>
<protein>
    <recommendedName>
        <fullName evidence="5">Oxygen sensor histidine kinase NreB</fullName>
        <ecNumber evidence="4">2.7.13.3</ecNumber>
    </recommendedName>
    <alternativeName>
        <fullName evidence="18">Nitrogen regulation protein B</fullName>
    </alternativeName>
</protein>
<evidence type="ECO:0000256" key="8">
    <source>
        <dbReference type="ARBA" id="ARBA00022553"/>
    </source>
</evidence>
<dbReference type="Gene3D" id="1.20.5.1930">
    <property type="match status" value="1"/>
</dbReference>
<sequence length="416" mass="46367">MLIPKVIRPRNHPFPFLLYLEWALLGLAILNEFTPRPLPQSQEYSIFIIAIILSFGILGLRIPTHPLSLKLTYEILQFGLVALAGSLSIFKVRLLLMLYIVVILRSCLIFPLRGRLVVTALSFLGFMGMAQIQVQMFRDRLPPSLVQELLPQIVAILLNIMIMFLLLLVFLLWLINALLAERQQQDQLREANQKLKDAVAQIEKLAMAQERTSIAQEIHDALGHALTGLNIQLEGALKLWEINPEQSKELVAQAKKMGSMALNETRQAVASLREAPLQERQDLLAAIAPLLQDFEQMTGIMPHVTLDAPPLSPPLRLALYRIVQESLTNICKYAQADRVEIAIEPITERLLDSPSPQHYLALTVQDNGVGFHPEHNTTGFGLQGIRERAIAAGGTAEFISAPGKGCTVKVCLPMNN</sequence>
<evidence type="ECO:0000256" key="6">
    <source>
        <dbReference type="ARBA" id="ARBA00022485"/>
    </source>
</evidence>
<evidence type="ECO:0000256" key="13">
    <source>
        <dbReference type="ARBA" id="ARBA00022840"/>
    </source>
</evidence>
<evidence type="ECO:0000256" key="1">
    <source>
        <dbReference type="ARBA" id="ARBA00000085"/>
    </source>
</evidence>
<dbReference type="InterPro" id="IPR036890">
    <property type="entry name" value="HATPase_C_sf"/>
</dbReference>
<dbReference type="InterPro" id="IPR003594">
    <property type="entry name" value="HATPase_dom"/>
</dbReference>
<feature type="transmembrane region" description="Helical" evidence="20">
    <location>
        <begin position="75"/>
        <end position="104"/>
    </location>
</feature>
<comment type="caution">
    <text evidence="22">The sequence shown here is derived from an EMBL/GenBank/DDBJ whole genome shotgun (WGS) entry which is preliminary data.</text>
</comment>
<comment type="subcellular location">
    <subcellularLocation>
        <location evidence="3">Cytoplasm</location>
    </subcellularLocation>
</comment>
<keyword evidence="20" id="KW-1133">Transmembrane helix</keyword>
<accession>A0ABT7BEL8</accession>
<evidence type="ECO:0000256" key="20">
    <source>
        <dbReference type="SAM" id="Phobius"/>
    </source>
</evidence>
<keyword evidence="16" id="KW-0411">Iron-sulfur</keyword>
<evidence type="ECO:0000256" key="11">
    <source>
        <dbReference type="ARBA" id="ARBA00022741"/>
    </source>
</evidence>
<dbReference type="PANTHER" id="PTHR24421">
    <property type="entry name" value="NITRATE/NITRITE SENSOR PROTEIN NARX-RELATED"/>
    <property type="match status" value="1"/>
</dbReference>
<dbReference type="Pfam" id="PF02518">
    <property type="entry name" value="HATPase_c"/>
    <property type="match status" value="1"/>
</dbReference>
<keyword evidence="6" id="KW-0004">4Fe-4S</keyword>
<evidence type="ECO:0000256" key="16">
    <source>
        <dbReference type="ARBA" id="ARBA00023014"/>
    </source>
</evidence>
<dbReference type="InterPro" id="IPR004358">
    <property type="entry name" value="Sig_transdc_His_kin-like_C"/>
</dbReference>
<dbReference type="PRINTS" id="PR00344">
    <property type="entry name" value="BCTRLSENSOR"/>
</dbReference>
<keyword evidence="19" id="KW-0175">Coiled coil</keyword>